<feature type="signal peptide" evidence="1">
    <location>
        <begin position="1"/>
        <end position="25"/>
    </location>
</feature>
<evidence type="ECO:0000256" key="1">
    <source>
        <dbReference type="SAM" id="SignalP"/>
    </source>
</evidence>
<keyword evidence="1" id="KW-0732">Signal</keyword>
<keyword evidence="3" id="KW-1185">Reference proteome</keyword>
<reference evidence="2 3" key="1">
    <citation type="submission" date="2024-06" db="EMBL/GenBank/DDBJ databases">
        <title>Chitinophaga defluvii sp. nov., isolated from municipal sewage.</title>
        <authorList>
            <person name="Zhang L."/>
        </authorList>
    </citation>
    <scope>NUCLEOTIDE SEQUENCE [LARGE SCALE GENOMIC DNA]</scope>
    <source>
        <strain evidence="2 3">H8</strain>
    </source>
</reference>
<dbReference type="RefSeq" id="WP_354660213.1">
    <property type="nucleotide sequence ID" value="NZ_JBEXAC010000001.1"/>
</dbReference>
<gene>
    <name evidence="2" type="ORF">ABR189_09375</name>
</gene>
<protein>
    <submittedName>
        <fullName evidence="2">Uncharacterized protein</fullName>
    </submittedName>
</protein>
<evidence type="ECO:0000313" key="2">
    <source>
        <dbReference type="EMBL" id="MET6997578.1"/>
    </source>
</evidence>
<name>A0ABV2T3H6_9BACT</name>
<evidence type="ECO:0000313" key="3">
    <source>
        <dbReference type="Proteomes" id="UP001549749"/>
    </source>
</evidence>
<dbReference type="EMBL" id="JBEXAC010000001">
    <property type="protein sequence ID" value="MET6997578.1"/>
    <property type="molecule type" value="Genomic_DNA"/>
</dbReference>
<comment type="caution">
    <text evidence="2">The sequence shown here is derived from an EMBL/GenBank/DDBJ whole genome shotgun (WGS) entry which is preliminary data.</text>
</comment>
<accession>A0ABV2T3H6</accession>
<dbReference type="Proteomes" id="UP001549749">
    <property type="component" value="Unassembled WGS sequence"/>
</dbReference>
<proteinExistence type="predicted"/>
<sequence>MVGCRPSFILFLFSLILCFSIQVSAQTKAFDEVNVDLGSGVLGANGIPFDVPFIIKGEVDPSYWMIKMKYKIKESEYRSWMRFPKTGVGMYADSVVWKAVPQKEFRLLSGPLHPNVTYLYEFTIYQKTALEDNVKAQFKQGLMDIIAATMKDLGATGERIAPANAALNAKMQSLFPAGMTILNKDLQPFELDLNAAPVKQLTDEIVQINLNKFLDTTFYKRTKFFFASEEYKEIQQKLATLVAGSGKLIKADSAKYGAIIDPANVAFPAIRFSELATLFSRTSNNPGDIIRGVSTLKADGSKVLPAKDPDLAAIALLNLFFGTLGQNLRDTAGSPLLSAAAIQALTNMLPNIISKGVEMHQRNSGDAAQRAAIIANFPDILDDKLIAYTVTSYTQSISDVVSEKNPYIGLDFGLSYIPGYEQLFFYEGVNFYFAPVNKDAPLSNFSLKRASFREWLSKRFSLHFGLTQSLIEVGNKRYAPLLKGLNSSLLAGVGLRINRLVRLNLGYIFFYEKDNNPIVDNNHFTAMPQVAVTFDLNVGKALGGLGKRIGISQ</sequence>
<feature type="chain" id="PRO_5045807597" evidence="1">
    <location>
        <begin position="26"/>
        <end position="553"/>
    </location>
</feature>
<organism evidence="2 3">
    <name type="scientific">Chitinophaga defluvii</name>
    <dbReference type="NCBI Taxonomy" id="3163343"/>
    <lineage>
        <taxon>Bacteria</taxon>
        <taxon>Pseudomonadati</taxon>
        <taxon>Bacteroidota</taxon>
        <taxon>Chitinophagia</taxon>
        <taxon>Chitinophagales</taxon>
        <taxon>Chitinophagaceae</taxon>
        <taxon>Chitinophaga</taxon>
    </lineage>
</organism>